<dbReference type="GO" id="GO:0005886">
    <property type="term" value="C:plasma membrane"/>
    <property type="evidence" value="ECO:0007669"/>
    <property type="project" value="UniProtKB-SubCell"/>
</dbReference>
<evidence type="ECO:0000256" key="1">
    <source>
        <dbReference type="ARBA" id="ARBA00004651"/>
    </source>
</evidence>
<gene>
    <name evidence="7" type="ORF">FA740_09915</name>
</gene>
<organism evidence="7 8">
    <name type="scientific">Paracoccus hibiscisoli</name>
    <dbReference type="NCBI Taxonomy" id="2023261"/>
    <lineage>
        <taxon>Bacteria</taxon>
        <taxon>Pseudomonadati</taxon>
        <taxon>Pseudomonadota</taxon>
        <taxon>Alphaproteobacteria</taxon>
        <taxon>Rhodobacterales</taxon>
        <taxon>Paracoccaceae</taxon>
        <taxon>Paracoccus</taxon>
    </lineage>
</organism>
<dbReference type="AlphaFoldDB" id="A0A4U0QR84"/>
<feature type="transmembrane region" description="Helical" evidence="6">
    <location>
        <begin position="106"/>
        <end position="127"/>
    </location>
</feature>
<dbReference type="RefSeq" id="WP_136856613.1">
    <property type="nucleotide sequence ID" value="NZ_SUNH01000012.1"/>
</dbReference>
<evidence type="ECO:0000313" key="8">
    <source>
        <dbReference type="Proteomes" id="UP000306223"/>
    </source>
</evidence>
<evidence type="ECO:0000256" key="4">
    <source>
        <dbReference type="ARBA" id="ARBA00022989"/>
    </source>
</evidence>
<reference evidence="7 8" key="1">
    <citation type="submission" date="2019-04" db="EMBL/GenBank/DDBJ databases">
        <authorList>
            <person name="Li J."/>
        </authorList>
    </citation>
    <scope>NUCLEOTIDE SEQUENCE [LARGE SCALE GENOMIC DNA]</scope>
    <source>
        <strain evidence="7 8">CCTCC AB2016182</strain>
    </source>
</reference>
<keyword evidence="3 6" id="KW-0812">Transmembrane</keyword>
<accession>A0A4U0QR84</accession>
<dbReference type="EMBL" id="SUNH01000012">
    <property type="protein sequence ID" value="TJZ84435.1"/>
    <property type="molecule type" value="Genomic_DNA"/>
</dbReference>
<evidence type="ECO:0000256" key="2">
    <source>
        <dbReference type="ARBA" id="ARBA00022475"/>
    </source>
</evidence>
<feature type="transmembrane region" description="Helical" evidence="6">
    <location>
        <begin position="166"/>
        <end position="191"/>
    </location>
</feature>
<keyword evidence="4 6" id="KW-1133">Transmembrane helix</keyword>
<name>A0A4U0QR84_9RHOB</name>
<evidence type="ECO:0000256" key="3">
    <source>
        <dbReference type="ARBA" id="ARBA00022692"/>
    </source>
</evidence>
<dbReference type="InterPro" id="IPR019108">
    <property type="entry name" value="Caa3_assmbl_CtaG-rel"/>
</dbReference>
<dbReference type="OrthoDB" id="259025at2"/>
<feature type="transmembrane region" description="Helical" evidence="6">
    <location>
        <begin position="20"/>
        <end position="40"/>
    </location>
</feature>
<feature type="transmembrane region" description="Helical" evidence="6">
    <location>
        <begin position="52"/>
        <end position="74"/>
    </location>
</feature>
<evidence type="ECO:0000256" key="6">
    <source>
        <dbReference type="SAM" id="Phobius"/>
    </source>
</evidence>
<keyword evidence="2" id="KW-1003">Cell membrane</keyword>
<protein>
    <submittedName>
        <fullName evidence="7">Cytochrome c oxidase assembly protein</fullName>
    </submittedName>
</protein>
<comment type="caution">
    <text evidence="7">The sequence shown here is derived from an EMBL/GenBank/DDBJ whole genome shotgun (WGS) entry which is preliminary data.</text>
</comment>
<comment type="subcellular location">
    <subcellularLocation>
        <location evidence="1">Cell membrane</location>
        <topology evidence="1">Multi-pass membrane protein</topology>
    </subcellularLocation>
</comment>
<keyword evidence="5 6" id="KW-0472">Membrane</keyword>
<evidence type="ECO:0000313" key="7">
    <source>
        <dbReference type="EMBL" id="TJZ84435.1"/>
    </source>
</evidence>
<feature type="transmembrane region" description="Helical" evidence="6">
    <location>
        <begin position="211"/>
        <end position="236"/>
    </location>
</feature>
<keyword evidence="8" id="KW-1185">Reference proteome</keyword>
<sequence length="242" mass="25050">MTDTPMPYCGPAPVPGQLWSSWNMDPVVLAAIAVLAVILIRRGGRAGLAPGAIAVGALVLAFVSPLCALTVALFSARAAHHLVLITLAAPALAVAMPLLARVPAGLSLAALSGAMIAWHLPGVYDAIWASDGLYWLMQGAMLLSAWAFWSAVLAPGFGAEEALRRAALIGGLAGVMGFLGAILTFAPSILYFPHVAGTIPWGLSPLADQQLAGLVMWVPGFVPVAAIAGRMLWLAWRRGFAA</sequence>
<feature type="transmembrane region" description="Helical" evidence="6">
    <location>
        <begin position="80"/>
        <end position="99"/>
    </location>
</feature>
<dbReference type="Proteomes" id="UP000306223">
    <property type="component" value="Unassembled WGS sequence"/>
</dbReference>
<feature type="transmembrane region" description="Helical" evidence="6">
    <location>
        <begin position="133"/>
        <end position="154"/>
    </location>
</feature>
<dbReference type="Pfam" id="PF09678">
    <property type="entry name" value="Caa3_CtaG"/>
    <property type="match status" value="1"/>
</dbReference>
<proteinExistence type="predicted"/>
<evidence type="ECO:0000256" key="5">
    <source>
        <dbReference type="ARBA" id="ARBA00023136"/>
    </source>
</evidence>